<protein>
    <recommendedName>
        <fullName evidence="1">Wadjet protein JetD C-terminal domain-containing protein</fullName>
    </recommendedName>
</protein>
<evidence type="ECO:0000259" key="1">
    <source>
        <dbReference type="Pfam" id="PF09983"/>
    </source>
</evidence>
<feature type="domain" description="Wadjet protein JetD C-terminal" evidence="1">
    <location>
        <begin position="160"/>
        <end position="266"/>
    </location>
</feature>
<dbReference type="RefSeq" id="WP_179238248.1">
    <property type="nucleotide sequence ID" value="NZ_JACBNQ010000010.1"/>
</dbReference>
<keyword evidence="3" id="KW-1185">Reference proteome</keyword>
<sequence>MKSIRNSGKKTITLDEISKVYKLRDYHSLVDFIMDKIESELIEPVKSSGTNGKTPALYNKYRIKDLKVDNTEYENELMFNIHPSLKIDYYLKNIIQYKEDRKYILQLSNYISKHKELLNDSVSINERSFEIWNREKFLYKEGGLRILKNVGFSLHDLNIYETTEPLSYYSHHKDIPQNILILENKDTFYSMRRYLINTGRTILGLPIGSLVYGKGKGIFKSFKDFTFCVEPYLSDQSNQILYLGDLDYEGILIYEQLSAVFMDSIPIRPFGEAYVYMLEKAKSVILPEMKEGQNKKIGSLFLNSFNDNVRVEILEILRNNKYIPQEILSIRDF</sequence>
<dbReference type="Proteomes" id="UP000611629">
    <property type="component" value="Unassembled WGS sequence"/>
</dbReference>
<dbReference type="InterPro" id="IPR024534">
    <property type="entry name" value="JetD_C"/>
</dbReference>
<proteinExistence type="predicted"/>
<dbReference type="AlphaFoldDB" id="A0A974BKW8"/>
<name>A0A974BKW8_SEDHY</name>
<dbReference type="EMBL" id="JACBNQ010000010">
    <property type="protein sequence ID" value="NYB74540.1"/>
    <property type="molecule type" value="Genomic_DNA"/>
</dbReference>
<dbReference type="Pfam" id="PF09983">
    <property type="entry name" value="JetD_C"/>
    <property type="match status" value="1"/>
</dbReference>
<organism evidence="2 3">
    <name type="scientific">Sedimentibacter hydroxybenzoicus DSM 7310</name>
    <dbReference type="NCBI Taxonomy" id="1123245"/>
    <lineage>
        <taxon>Bacteria</taxon>
        <taxon>Bacillati</taxon>
        <taxon>Bacillota</taxon>
        <taxon>Tissierellia</taxon>
        <taxon>Sedimentibacter</taxon>
    </lineage>
</organism>
<accession>A0A974BKW8</accession>
<reference evidence="2" key="1">
    <citation type="submission" date="2020-07" db="EMBL/GenBank/DDBJ databases">
        <title>Genomic analysis of a strain of Sedimentibacter Hydroxybenzoicus DSM7310.</title>
        <authorList>
            <person name="Ma S."/>
        </authorList>
    </citation>
    <scope>NUCLEOTIDE SEQUENCE</scope>
    <source>
        <strain evidence="2">DSM 7310</strain>
    </source>
</reference>
<gene>
    <name evidence="2" type="ORF">HZF24_10380</name>
</gene>
<evidence type="ECO:0000313" key="3">
    <source>
        <dbReference type="Proteomes" id="UP000611629"/>
    </source>
</evidence>
<evidence type="ECO:0000313" key="2">
    <source>
        <dbReference type="EMBL" id="NYB74540.1"/>
    </source>
</evidence>
<comment type="caution">
    <text evidence="2">The sequence shown here is derived from an EMBL/GenBank/DDBJ whole genome shotgun (WGS) entry which is preliminary data.</text>
</comment>